<protein>
    <submittedName>
        <fullName evidence="3">Rhodanese domain-containing protein</fullName>
    </submittedName>
</protein>
<sequence>MTLWLAPDLQQLVVIDTRIWYEQKPGQQGTGFPDSFLHLVE</sequence>
<organism evidence="3">
    <name type="scientific">Brugia timori</name>
    <dbReference type="NCBI Taxonomy" id="42155"/>
    <lineage>
        <taxon>Eukaryota</taxon>
        <taxon>Metazoa</taxon>
        <taxon>Ecdysozoa</taxon>
        <taxon>Nematoda</taxon>
        <taxon>Chromadorea</taxon>
        <taxon>Rhabditida</taxon>
        <taxon>Spirurina</taxon>
        <taxon>Spiruromorpha</taxon>
        <taxon>Filarioidea</taxon>
        <taxon>Onchocercidae</taxon>
        <taxon>Brugia</taxon>
    </lineage>
</organism>
<reference evidence="1 2" key="2">
    <citation type="submission" date="2018-11" db="EMBL/GenBank/DDBJ databases">
        <authorList>
            <consortium name="Pathogen Informatics"/>
        </authorList>
    </citation>
    <scope>NUCLEOTIDE SEQUENCE [LARGE SCALE GENOMIC DNA]</scope>
</reference>
<evidence type="ECO:0000313" key="3">
    <source>
        <dbReference type="WBParaSite" id="BTMF_0000477501-mRNA-1"/>
    </source>
</evidence>
<accession>A0A0R3QEI5</accession>
<dbReference type="WBParaSite" id="BTMF_0000477501-mRNA-1">
    <property type="protein sequence ID" value="BTMF_0000477501-mRNA-1"/>
    <property type="gene ID" value="BTMF_0000477501"/>
</dbReference>
<keyword evidence="2" id="KW-1185">Reference proteome</keyword>
<dbReference type="Proteomes" id="UP000280834">
    <property type="component" value="Unassembled WGS sequence"/>
</dbReference>
<gene>
    <name evidence="1" type="ORF">BTMF_LOCUS4062</name>
</gene>
<dbReference type="EMBL" id="UZAG01003886">
    <property type="protein sequence ID" value="VDO16024.1"/>
    <property type="molecule type" value="Genomic_DNA"/>
</dbReference>
<proteinExistence type="predicted"/>
<evidence type="ECO:0000313" key="2">
    <source>
        <dbReference type="Proteomes" id="UP000280834"/>
    </source>
</evidence>
<evidence type="ECO:0000313" key="1">
    <source>
        <dbReference type="EMBL" id="VDO16024.1"/>
    </source>
</evidence>
<reference evidence="3" key="1">
    <citation type="submission" date="2017-02" db="UniProtKB">
        <authorList>
            <consortium name="WormBaseParasite"/>
        </authorList>
    </citation>
    <scope>IDENTIFICATION</scope>
</reference>
<dbReference type="AlphaFoldDB" id="A0A0R3QEI5"/>
<name>A0A0R3QEI5_9BILA</name>